<comment type="caution">
    <text evidence="2">The sequence shown here is derived from an EMBL/GenBank/DDBJ whole genome shotgun (WGS) entry which is preliminary data.</text>
</comment>
<accession>A0A645EB67</accession>
<sequence length="300" mass="30909">MAAIAAFAAVTLGSISGHVHAQDAATQASAPAPMQQVSIAFAAKAHGAAVACGKPIDGLGTTAVTAELRDLRFYVSNVELIDEAGRAAALRLAPGEWQTPEVALIDLADDAGACAQGSTGTNTQVTGQVPQGNYRSLRFTVGVPQAQNHSSVAAAPQPLDVQAMAWSWQAGRKFLQVEINPAGGVARAKGNAAPGRSFLLHLGSTGCKGNPMTGETVACQRPNRMEVRIDGFDPLRQRVVLDLAALYAGSDLRQDQGGALGCMSSTTDAECAPIFHALGIDLQTGQAAATAQTIFHGEAR</sequence>
<gene>
    <name evidence="2" type="ORF">SDC9_146485</name>
</gene>
<protein>
    <recommendedName>
        <fullName evidence="1">Copper-binding protein MbnP-like domain-containing protein</fullName>
    </recommendedName>
</protein>
<dbReference type="AlphaFoldDB" id="A0A645EB67"/>
<name>A0A645EB67_9ZZZZ</name>
<dbReference type="NCBIfam" id="TIGR04052">
    <property type="entry name" value="MbnP_like_WxW"/>
    <property type="match status" value="1"/>
</dbReference>
<feature type="domain" description="Copper-binding protein MbnP-like" evidence="1">
    <location>
        <begin position="35"/>
        <end position="263"/>
    </location>
</feature>
<dbReference type="Pfam" id="PF20243">
    <property type="entry name" value="MbnP"/>
    <property type="match status" value="1"/>
</dbReference>
<evidence type="ECO:0000259" key="1">
    <source>
        <dbReference type="Pfam" id="PF20243"/>
    </source>
</evidence>
<proteinExistence type="predicted"/>
<dbReference type="InterPro" id="IPR046863">
    <property type="entry name" value="MbnP-like_dom"/>
</dbReference>
<evidence type="ECO:0000313" key="2">
    <source>
        <dbReference type="EMBL" id="MPM99294.1"/>
    </source>
</evidence>
<dbReference type="InterPro" id="IPR023977">
    <property type="entry name" value="MbnP-like"/>
</dbReference>
<organism evidence="2">
    <name type="scientific">bioreactor metagenome</name>
    <dbReference type="NCBI Taxonomy" id="1076179"/>
    <lineage>
        <taxon>unclassified sequences</taxon>
        <taxon>metagenomes</taxon>
        <taxon>ecological metagenomes</taxon>
    </lineage>
</organism>
<dbReference type="EMBL" id="VSSQ01045401">
    <property type="protein sequence ID" value="MPM99294.1"/>
    <property type="molecule type" value="Genomic_DNA"/>
</dbReference>
<reference evidence="2" key="1">
    <citation type="submission" date="2019-08" db="EMBL/GenBank/DDBJ databases">
        <authorList>
            <person name="Kucharzyk K."/>
            <person name="Murdoch R.W."/>
            <person name="Higgins S."/>
            <person name="Loffler F."/>
        </authorList>
    </citation>
    <scope>NUCLEOTIDE SEQUENCE</scope>
</reference>